<dbReference type="EMBL" id="OU893332">
    <property type="protein sequence ID" value="CAG9781843.1"/>
    <property type="molecule type" value="Genomic_DNA"/>
</dbReference>
<evidence type="ECO:0000313" key="2">
    <source>
        <dbReference type="Proteomes" id="UP001153714"/>
    </source>
</evidence>
<proteinExistence type="predicted"/>
<keyword evidence="2" id="KW-1185">Reference proteome</keyword>
<gene>
    <name evidence="1" type="ORF">DIATSA_LOCUS161</name>
</gene>
<protein>
    <submittedName>
        <fullName evidence="1">Uncharacterized protein</fullName>
    </submittedName>
</protein>
<dbReference type="Proteomes" id="UP001153714">
    <property type="component" value="Chromosome 1"/>
</dbReference>
<dbReference type="AlphaFoldDB" id="A0A9N9QSN0"/>
<dbReference type="OrthoDB" id="7490514at2759"/>
<sequence length="95" mass="10879">MQNFITLAARLGVSLDEKDVVYAERVGAPPAEGGRARRIMVRLSRRHLRDQVLNAARVRRSLRAPNGHTIYVNERLTRGTRQLFNQVRAECRRLG</sequence>
<accession>A0A9N9QSN0</accession>
<evidence type="ECO:0000313" key="1">
    <source>
        <dbReference type="EMBL" id="CAG9781843.1"/>
    </source>
</evidence>
<organism evidence="1 2">
    <name type="scientific">Diatraea saccharalis</name>
    <name type="common">sugarcane borer</name>
    <dbReference type="NCBI Taxonomy" id="40085"/>
    <lineage>
        <taxon>Eukaryota</taxon>
        <taxon>Metazoa</taxon>
        <taxon>Ecdysozoa</taxon>
        <taxon>Arthropoda</taxon>
        <taxon>Hexapoda</taxon>
        <taxon>Insecta</taxon>
        <taxon>Pterygota</taxon>
        <taxon>Neoptera</taxon>
        <taxon>Endopterygota</taxon>
        <taxon>Lepidoptera</taxon>
        <taxon>Glossata</taxon>
        <taxon>Ditrysia</taxon>
        <taxon>Pyraloidea</taxon>
        <taxon>Crambidae</taxon>
        <taxon>Crambinae</taxon>
        <taxon>Diatraea</taxon>
    </lineage>
</organism>
<reference evidence="1" key="1">
    <citation type="submission" date="2021-12" db="EMBL/GenBank/DDBJ databases">
        <authorList>
            <person name="King R."/>
        </authorList>
    </citation>
    <scope>NUCLEOTIDE SEQUENCE</scope>
</reference>
<name>A0A9N9QSN0_9NEOP</name>
<reference evidence="1" key="2">
    <citation type="submission" date="2022-10" db="EMBL/GenBank/DDBJ databases">
        <authorList>
            <consortium name="ENA_rothamsted_submissions"/>
            <consortium name="culmorum"/>
            <person name="King R."/>
        </authorList>
    </citation>
    <scope>NUCLEOTIDE SEQUENCE</scope>
</reference>